<evidence type="ECO:0000256" key="3">
    <source>
        <dbReference type="ARBA" id="ARBA00007739"/>
    </source>
</evidence>
<dbReference type="GO" id="GO:0004180">
    <property type="term" value="F:carboxypeptidase activity"/>
    <property type="evidence" value="ECO:0007669"/>
    <property type="project" value="UniProtKB-KW"/>
</dbReference>
<dbReference type="EMBL" id="JABAIL010000002">
    <property type="protein sequence ID" value="NLR91322.1"/>
    <property type="molecule type" value="Genomic_DNA"/>
</dbReference>
<dbReference type="GO" id="GO:0006508">
    <property type="term" value="P:proteolysis"/>
    <property type="evidence" value="ECO:0007669"/>
    <property type="project" value="UniProtKB-KW"/>
</dbReference>
<sequence>MKETKFTSIKIKQLTTKLIKTLTFLSLVQLLIFGVVHFLFPYPKKIHYGQVLYSSNNEVIGATLNNEDKWRLYSSLDEVDPLFIDNILHKEDQHFYYHLGVDPLAIIRAFFNNIYSNKRTSGASTISMQVVRLLEPKERTYYNKIIEMFRALQLECTYSKKEILEMYINIIPFGGNIEGIKAATVLYLQKNPGILSPAEACMLSIIPNRPTSLALGKQQDLIVSERNKWLERYYQGGLIDENALESAKVEPINLQRTSIPKIIPHLSRQLTNRFYDESRIKTYININTQLKTQDLVKKYARRLRSIGINNAAAIIIDNHTREVISYVGSQDFFDDKFAGQVDGIQAKRSPGSTLKPLIYGIGFDRGLITPKTKILDVPTDFGNYSPLNYDEKFRGYITVEDALGKSLNIPAVATLEEIGVDHFTNKLITAGFNSIAQQKNRLGLSVALGGCGVTLEELTGLYASLGNKGTYSSLRKSTFDKDSTNYQIISPESNYMIYEILSNLKRPDLPNNPQNSNNAPNIAWKTGTSYGRKDAWSIGYNKEYTVGVWCGNFNNEGSPDLTGAETATPLLFNIFRTLYPTVNSKKEEFEIPDQLFERLVCSSTGLIPEYFCDHTIEDSYIPTVSLTKKCSHRKLYFINPIESFSYCGKCLPKEGGYKKKFYNNYPEQLVRFYNDEKIPFETPPPHNPECKYTISGKPPTISSPVDGRTYYILDHNTELELQAITANDVDYIYWYVNDQYVAKVNIESSFFYQFEVGKNKISCTDDKGRTNEIFIFVN</sequence>
<comment type="pathway">
    <text evidence="1">Cell wall biogenesis; peptidoglycan biosynthesis.</text>
</comment>
<evidence type="ECO:0000259" key="13">
    <source>
        <dbReference type="Pfam" id="PF00905"/>
    </source>
</evidence>
<dbReference type="InterPro" id="IPR050396">
    <property type="entry name" value="Glycosyltr_51/Transpeptidase"/>
</dbReference>
<dbReference type="GO" id="GO:0008658">
    <property type="term" value="F:penicillin binding"/>
    <property type="evidence" value="ECO:0007669"/>
    <property type="project" value="InterPro"/>
</dbReference>
<dbReference type="InterPro" id="IPR012338">
    <property type="entry name" value="Beta-lactam/transpept-like"/>
</dbReference>
<dbReference type="NCBIfam" id="TIGR02073">
    <property type="entry name" value="PBP_1c"/>
    <property type="match status" value="1"/>
</dbReference>
<dbReference type="GO" id="GO:0009252">
    <property type="term" value="P:peptidoglycan biosynthetic process"/>
    <property type="evidence" value="ECO:0007669"/>
    <property type="project" value="InterPro"/>
</dbReference>
<evidence type="ECO:0000256" key="12">
    <source>
        <dbReference type="SAM" id="Phobius"/>
    </source>
</evidence>
<comment type="similarity">
    <text evidence="2">In the C-terminal section; belongs to the transpeptidase family.</text>
</comment>
<gene>
    <name evidence="16" type="primary">pbpC</name>
    <name evidence="16" type="ORF">HGP29_08895</name>
</gene>
<keyword evidence="7" id="KW-0808">Transferase</keyword>
<feature type="transmembrane region" description="Helical" evidence="12">
    <location>
        <begin position="21"/>
        <end position="40"/>
    </location>
</feature>
<evidence type="ECO:0000259" key="15">
    <source>
        <dbReference type="Pfam" id="PF06832"/>
    </source>
</evidence>
<evidence type="ECO:0000256" key="5">
    <source>
        <dbReference type="ARBA" id="ARBA00022670"/>
    </source>
</evidence>
<evidence type="ECO:0000256" key="4">
    <source>
        <dbReference type="ARBA" id="ARBA00022645"/>
    </source>
</evidence>
<dbReference type="InterPro" id="IPR011815">
    <property type="entry name" value="PBP_1c"/>
</dbReference>
<dbReference type="Pfam" id="PF00912">
    <property type="entry name" value="Transgly"/>
    <property type="match status" value="1"/>
</dbReference>
<dbReference type="InterPro" id="IPR001264">
    <property type="entry name" value="Glyco_trans_51"/>
</dbReference>
<feature type="domain" description="Penicillin-binding protein transpeptidase" evidence="13">
    <location>
        <begin position="312"/>
        <end position="542"/>
    </location>
</feature>
<evidence type="ECO:0000313" key="16">
    <source>
        <dbReference type="EMBL" id="NLR91322.1"/>
    </source>
</evidence>
<evidence type="ECO:0000256" key="11">
    <source>
        <dbReference type="ARBA" id="ARBA00049902"/>
    </source>
</evidence>
<dbReference type="InterPro" id="IPR009647">
    <property type="entry name" value="PBP_C"/>
</dbReference>
<keyword evidence="12" id="KW-1133">Transmembrane helix</keyword>
<dbReference type="Pfam" id="PF06832">
    <property type="entry name" value="BiPBP_C"/>
    <property type="match status" value="1"/>
</dbReference>
<evidence type="ECO:0000256" key="9">
    <source>
        <dbReference type="ARBA" id="ARBA00023268"/>
    </source>
</evidence>
<evidence type="ECO:0000256" key="2">
    <source>
        <dbReference type="ARBA" id="ARBA00007090"/>
    </source>
</evidence>
<dbReference type="PANTHER" id="PTHR32282:SF15">
    <property type="entry name" value="PENICILLIN-BINDING PROTEIN 1C"/>
    <property type="match status" value="1"/>
</dbReference>
<keyword evidence="4" id="KW-0121">Carboxypeptidase</keyword>
<dbReference type="GO" id="GO:0030288">
    <property type="term" value="C:outer membrane-bounded periplasmic space"/>
    <property type="evidence" value="ECO:0007669"/>
    <property type="project" value="TreeGrafter"/>
</dbReference>
<dbReference type="RefSeq" id="WP_168882014.1">
    <property type="nucleotide sequence ID" value="NZ_JABAIL010000002.1"/>
</dbReference>
<keyword evidence="12" id="KW-0472">Membrane</keyword>
<keyword evidence="17" id="KW-1185">Reference proteome</keyword>
<evidence type="ECO:0000256" key="8">
    <source>
        <dbReference type="ARBA" id="ARBA00022801"/>
    </source>
</evidence>
<evidence type="ECO:0000256" key="1">
    <source>
        <dbReference type="ARBA" id="ARBA00004752"/>
    </source>
</evidence>
<keyword evidence="6" id="KW-0328">Glycosyltransferase</keyword>
<dbReference type="InterPro" id="IPR001460">
    <property type="entry name" value="PCN-bd_Tpept"/>
</dbReference>
<dbReference type="Pfam" id="PF00905">
    <property type="entry name" value="Transpeptidase"/>
    <property type="match status" value="1"/>
</dbReference>
<comment type="similarity">
    <text evidence="3">In the N-terminal section; belongs to the glycosyltransferase 51 family.</text>
</comment>
<evidence type="ECO:0000256" key="7">
    <source>
        <dbReference type="ARBA" id="ARBA00022679"/>
    </source>
</evidence>
<dbReference type="InterPro" id="IPR036950">
    <property type="entry name" value="PBP_transglycosylase"/>
</dbReference>
<evidence type="ECO:0000259" key="14">
    <source>
        <dbReference type="Pfam" id="PF00912"/>
    </source>
</evidence>
<dbReference type="InterPro" id="IPR023346">
    <property type="entry name" value="Lysozyme-like_dom_sf"/>
</dbReference>
<reference evidence="16 17" key="1">
    <citation type="submission" date="2020-04" db="EMBL/GenBank/DDBJ databases">
        <title>Flammeovirga sp. SR4, a novel species isolated from seawater.</title>
        <authorList>
            <person name="Wang X."/>
        </authorList>
    </citation>
    <scope>NUCLEOTIDE SEQUENCE [LARGE SCALE GENOMIC DNA]</scope>
    <source>
        <strain evidence="16 17">SR4</strain>
    </source>
</reference>
<keyword evidence="9" id="KW-0511">Multifunctional enzyme</keyword>
<dbReference type="Gene3D" id="3.40.710.10">
    <property type="entry name" value="DD-peptidase/beta-lactamase superfamily"/>
    <property type="match status" value="1"/>
</dbReference>
<comment type="caution">
    <text evidence="16">The sequence shown here is derived from an EMBL/GenBank/DDBJ whole genome shotgun (WGS) entry which is preliminary data.</text>
</comment>
<evidence type="ECO:0000256" key="6">
    <source>
        <dbReference type="ARBA" id="ARBA00022676"/>
    </source>
</evidence>
<proteinExistence type="inferred from homology"/>
<keyword evidence="12" id="KW-0812">Transmembrane</keyword>
<dbReference type="EC" id="2.4.99.28" evidence="10"/>
<dbReference type="GO" id="GO:0008955">
    <property type="term" value="F:peptidoglycan glycosyltransferase activity"/>
    <property type="evidence" value="ECO:0007669"/>
    <property type="project" value="UniProtKB-EC"/>
</dbReference>
<evidence type="ECO:0000256" key="10">
    <source>
        <dbReference type="ARBA" id="ARBA00044770"/>
    </source>
</evidence>
<keyword evidence="8" id="KW-0378">Hydrolase</keyword>
<dbReference type="Proteomes" id="UP000585050">
    <property type="component" value="Unassembled WGS sequence"/>
</dbReference>
<name>A0A7X8XVG4_9BACT</name>
<keyword evidence="5" id="KW-0645">Protease</keyword>
<evidence type="ECO:0000313" key="17">
    <source>
        <dbReference type="Proteomes" id="UP000585050"/>
    </source>
</evidence>
<comment type="catalytic activity">
    <reaction evidence="11">
        <text>[GlcNAc-(1-&gt;4)-Mur2Ac(oyl-L-Ala-gamma-D-Glu-L-Lys-D-Ala-D-Ala)](n)-di-trans,octa-cis-undecaprenyl diphosphate + beta-D-GlcNAc-(1-&gt;4)-Mur2Ac(oyl-L-Ala-gamma-D-Glu-L-Lys-D-Ala-D-Ala)-di-trans,octa-cis-undecaprenyl diphosphate = [GlcNAc-(1-&gt;4)-Mur2Ac(oyl-L-Ala-gamma-D-Glu-L-Lys-D-Ala-D-Ala)](n+1)-di-trans,octa-cis-undecaprenyl diphosphate + di-trans,octa-cis-undecaprenyl diphosphate + H(+)</text>
        <dbReference type="Rhea" id="RHEA:23708"/>
        <dbReference type="Rhea" id="RHEA-COMP:9602"/>
        <dbReference type="Rhea" id="RHEA-COMP:9603"/>
        <dbReference type="ChEBI" id="CHEBI:15378"/>
        <dbReference type="ChEBI" id="CHEBI:58405"/>
        <dbReference type="ChEBI" id="CHEBI:60033"/>
        <dbReference type="ChEBI" id="CHEBI:78435"/>
        <dbReference type="EC" id="2.4.99.28"/>
    </reaction>
</comment>
<feature type="domain" description="Penicillin-binding C-terminal" evidence="15">
    <location>
        <begin position="695"/>
        <end position="773"/>
    </location>
</feature>
<dbReference type="AlphaFoldDB" id="A0A7X8XVG4"/>
<protein>
    <recommendedName>
        <fullName evidence="10">peptidoglycan glycosyltransferase</fullName>
        <ecNumber evidence="10">2.4.99.28</ecNumber>
    </recommendedName>
</protein>
<dbReference type="PANTHER" id="PTHR32282">
    <property type="entry name" value="BINDING PROTEIN TRANSPEPTIDASE, PUTATIVE-RELATED"/>
    <property type="match status" value="1"/>
</dbReference>
<dbReference type="Gene3D" id="1.10.3810.10">
    <property type="entry name" value="Biosynthetic peptidoglycan transglycosylase-like"/>
    <property type="match status" value="1"/>
</dbReference>
<dbReference type="SUPFAM" id="SSF53955">
    <property type="entry name" value="Lysozyme-like"/>
    <property type="match status" value="1"/>
</dbReference>
<dbReference type="SUPFAM" id="SSF56601">
    <property type="entry name" value="beta-lactamase/transpeptidase-like"/>
    <property type="match status" value="1"/>
</dbReference>
<organism evidence="16 17">
    <name type="scientific">Flammeovirga agarivorans</name>
    <dbReference type="NCBI Taxonomy" id="2726742"/>
    <lineage>
        <taxon>Bacteria</taxon>
        <taxon>Pseudomonadati</taxon>
        <taxon>Bacteroidota</taxon>
        <taxon>Cytophagia</taxon>
        <taxon>Cytophagales</taxon>
        <taxon>Flammeovirgaceae</taxon>
        <taxon>Flammeovirga</taxon>
    </lineage>
</organism>
<accession>A0A7X8XVG4</accession>
<feature type="domain" description="Glycosyl transferase family 51" evidence="14">
    <location>
        <begin position="60"/>
        <end position="231"/>
    </location>
</feature>